<evidence type="ECO:0008006" key="3">
    <source>
        <dbReference type="Google" id="ProtNLM"/>
    </source>
</evidence>
<feature type="signal peptide" evidence="1">
    <location>
        <begin position="1"/>
        <end position="32"/>
    </location>
</feature>
<reference evidence="2" key="1">
    <citation type="submission" date="2015-11" db="EMBL/GenBank/DDBJ databases">
        <title>De novo transcriptome assembly of four potential Pierce s Disease insect vectors from Arizona vineyards.</title>
        <authorList>
            <person name="Tassone E.E."/>
        </authorList>
    </citation>
    <scope>NUCLEOTIDE SEQUENCE</scope>
</reference>
<accession>A0A1B6M4P8</accession>
<protein>
    <recommendedName>
        <fullName evidence="3">Dipeptidylpeptidase IV N-terminal domain-containing protein</fullName>
    </recommendedName>
</protein>
<evidence type="ECO:0000313" key="2">
    <source>
        <dbReference type="EMBL" id="JAT30901.1"/>
    </source>
</evidence>
<feature type="chain" id="PRO_5008588046" description="Dipeptidylpeptidase IV N-terminal domain-containing protein" evidence="1">
    <location>
        <begin position="33"/>
        <end position="309"/>
    </location>
</feature>
<dbReference type="EMBL" id="GEBQ01009076">
    <property type="protein sequence ID" value="JAT30901.1"/>
    <property type="molecule type" value="Transcribed_RNA"/>
</dbReference>
<evidence type="ECO:0000256" key="1">
    <source>
        <dbReference type="SAM" id="SignalP"/>
    </source>
</evidence>
<feature type="non-terminal residue" evidence="2">
    <location>
        <position position="1"/>
    </location>
</feature>
<keyword evidence="1" id="KW-0732">Signal</keyword>
<gene>
    <name evidence="2" type="ORF">g.4049</name>
</gene>
<dbReference type="AlphaFoldDB" id="A0A1B6M4P8"/>
<organism evidence="2">
    <name type="scientific">Graphocephala atropunctata</name>
    <dbReference type="NCBI Taxonomy" id="36148"/>
    <lineage>
        <taxon>Eukaryota</taxon>
        <taxon>Metazoa</taxon>
        <taxon>Ecdysozoa</taxon>
        <taxon>Arthropoda</taxon>
        <taxon>Hexapoda</taxon>
        <taxon>Insecta</taxon>
        <taxon>Pterygota</taxon>
        <taxon>Neoptera</taxon>
        <taxon>Paraneoptera</taxon>
        <taxon>Hemiptera</taxon>
        <taxon>Auchenorrhyncha</taxon>
        <taxon>Membracoidea</taxon>
        <taxon>Cicadellidae</taxon>
        <taxon>Cicadellinae</taxon>
        <taxon>Cicadellini</taxon>
        <taxon>Graphocephala</taxon>
    </lineage>
</organism>
<sequence length="309" mass="34905">SDSATFLTLPLTFLQTMKCILVLCAIASLCAGAEWDSFKVTYARPGSKMGYYDMPWTVTEASAKGRWEKIAEDTKLNVDVYSQPNDPRVLLMFDKKGNIAGLRMSFLKNDVDAKAKVEGIPFEFDYDNNPLYEKGNYLGKDLWYTSILFASPSKLAAGGRTSPLDKSTDSVAEALYFKPEGEWVELSREECNPTQHFVEANCYPGMGKHYFYKLDDPVCKRRKPFFAIYNEGRLIGVGLSGFGSFTKDPKTQNYYEDFPVEASRSIIPNGPECIQEYIRSYGVTMMHVFLVKNAAKISCPPEEWRSTHC</sequence>
<name>A0A1B6M4P8_9HEMI</name>
<proteinExistence type="predicted"/>